<sequence>MPLRPSFLEQENDHTPVSSNRFEDAAAAQAEDGFVVPDGLVNGRDNAPETTADRNARVAWTAPQNRLVDDATRRLQFSSPDKKVVRILPWPVEMKNLRRVDDTAPQRTDASILPNTSPASRQMTGHIDSISMEIGLHELDPKRLQQASPGDDGDPPDTYELKVGHSYANDISARYITQMLVDIYRSETLMDARDAKLMESAYDLLLRGMGVAEIPKDMVDVRTVDDSPSHKADIVIIDYVRVSRLGFVGNAHRMAVMMTRARVGIIIVGPGAKVIDSTAFADLRAYINDHHSVINLSSEKSSHWDHFCDNCIQPGHEADRCPKSPPCRTCNGATHSTRACPRASENAISIWMADKIMANDGIERSIGPSVVAKLSGKRVKKN</sequence>
<dbReference type="EMBL" id="CP090036">
    <property type="protein sequence ID" value="UPK98563.1"/>
    <property type="molecule type" value="Genomic_DNA"/>
</dbReference>
<organism evidence="1 2">
    <name type="scientific">Fusarium solani subsp. cucurbitae</name>
    <name type="common">Neocosmosporum cucurbitae</name>
    <dbReference type="NCBI Taxonomy" id="2747967"/>
    <lineage>
        <taxon>Eukaryota</taxon>
        <taxon>Fungi</taxon>
        <taxon>Dikarya</taxon>
        <taxon>Ascomycota</taxon>
        <taxon>Pezizomycotina</taxon>
        <taxon>Sordariomycetes</taxon>
        <taxon>Hypocreomycetidae</taxon>
        <taxon>Hypocreales</taxon>
        <taxon>Nectriaceae</taxon>
        <taxon>Fusarium</taxon>
        <taxon>Fusarium solani species complex</taxon>
    </lineage>
</organism>
<gene>
    <name evidence="1" type="ORF">LCI18_009498</name>
</gene>
<protein>
    <submittedName>
        <fullName evidence="1">Uncharacterized protein</fullName>
    </submittedName>
</protein>
<reference evidence="1" key="1">
    <citation type="submission" date="2021-11" db="EMBL/GenBank/DDBJ databases">
        <title>Fusarium solani-melongenae Genome sequencing and assembly.</title>
        <authorList>
            <person name="Xie S."/>
            <person name="Huang L."/>
            <person name="Zhang X."/>
        </authorList>
    </citation>
    <scope>NUCLEOTIDE SEQUENCE</scope>
    <source>
        <strain evidence="1">CRI 24-3</strain>
    </source>
</reference>
<proteinExistence type="predicted"/>
<evidence type="ECO:0000313" key="2">
    <source>
        <dbReference type="Proteomes" id="UP000830768"/>
    </source>
</evidence>
<name>A0ACD3ZBX0_FUSSC</name>
<keyword evidence="2" id="KW-1185">Reference proteome</keyword>
<accession>A0ACD3ZBX0</accession>
<evidence type="ECO:0000313" key="1">
    <source>
        <dbReference type="EMBL" id="UPK98563.1"/>
    </source>
</evidence>
<dbReference type="Proteomes" id="UP000830768">
    <property type="component" value="Chromosome 8"/>
</dbReference>